<name>A0A4U8W1B6_9NOCA</name>
<dbReference type="EMBL" id="LR215973">
    <property type="protein sequence ID" value="VFA99806.1"/>
    <property type="molecule type" value="Genomic_DNA"/>
</dbReference>
<reference evidence="2 3" key="1">
    <citation type="submission" date="2019-02" db="EMBL/GenBank/DDBJ databases">
        <authorList>
            <consortium name="Pathogen Informatics"/>
        </authorList>
    </citation>
    <scope>NUCLEOTIDE SEQUENCE [LARGE SCALE GENOMIC DNA]</scope>
    <source>
        <strain evidence="2 3">3012STDY6756504</strain>
    </source>
</reference>
<dbReference type="Pfam" id="PF14021">
    <property type="entry name" value="TNT"/>
    <property type="match status" value="1"/>
</dbReference>
<dbReference type="RefSeq" id="WP_130917887.1">
    <property type="nucleotide sequence ID" value="NZ_JARWOB010000041.1"/>
</dbReference>
<dbReference type="AlphaFoldDB" id="A0A4U8W1B6"/>
<evidence type="ECO:0000259" key="1">
    <source>
        <dbReference type="Pfam" id="PF14021"/>
    </source>
</evidence>
<dbReference type="Proteomes" id="UP000290439">
    <property type="component" value="Chromosome"/>
</dbReference>
<protein>
    <recommendedName>
        <fullName evidence="1">TNT domain-containing protein</fullName>
    </recommendedName>
</protein>
<evidence type="ECO:0000313" key="2">
    <source>
        <dbReference type="EMBL" id="VFA99806.1"/>
    </source>
</evidence>
<accession>A0A4U8W1B6</accession>
<feature type="domain" description="TNT" evidence="1">
    <location>
        <begin position="163"/>
        <end position="248"/>
    </location>
</feature>
<gene>
    <name evidence="2" type="ORF">NCTC10797_03594</name>
</gene>
<dbReference type="PANTHER" id="PTHR42059:SF1">
    <property type="entry name" value="TNT DOMAIN-CONTAINING PROTEIN"/>
    <property type="match status" value="1"/>
</dbReference>
<dbReference type="PANTHER" id="PTHR42059">
    <property type="entry name" value="TNT DOMAIN-CONTAINING PROTEIN"/>
    <property type="match status" value="1"/>
</dbReference>
<proteinExistence type="predicted"/>
<organism evidence="2 3">
    <name type="scientific">Nocardia cyriacigeorgica</name>
    <dbReference type="NCBI Taxonomy" id="135487"/>
    <lineage>
        <taxon>Bacteria</taxon>
        <taxon>Bacillati</taxon>
        <taxon>Actinomycetota</taxon>
        <taxon>Actinomycetes</taxon>
        <taxon>Mycobacteriales</taxon>
        <taxon>Nocardiaceae</taxon>
        <taxon>Nocardia</taxon>
    </lineage>
</organism>
<evidence type="ECO:0000313" key="3">
    <source>
        <dbReference type="Proteomes" id="UP000290439"/>
    </source>
</evidence>
<sequence length="250" mass="27638">MDYNELGMILRGLKVPDSIYSIGRLADDHYCLVPGKDEGTFEVFWYERGGRHDRCVYTRQDAACWGMLGMIGGGLDGSQPLASGRGTAGALGGAPISHPAVQALLHDDASGVFGELTEDAWVERFVVQEDRTLPMGERRLIWPDPKQHPDGFADPTGRAPIRIAPGRILDSFGSTYTRLMYDMGTPFVERSLPIDYAHSGYRRWRVISEMPVWAGPVAPWFGQRGGGTQYFTLMPVVDLVGSKFIEEIPS</sequence>
<dbReference type="GO" id="GO:0050135">
    <property type="term" value="F:NADP+ nucleosidase activity"/>
    <property type="evidence" value="ECO:0007669"/>
    <property type="project" value="InterPro"/>
</dbReference>
<dbReference type="InterPro" id="IPR053024">
    <property type="entry name" value="Fungal_surface_NADase"/>
</dbReference>
<dbReference type="InterPro" id="IPR025331">
    <property type="entry name" value="TNT"/>
</dbReference>